<sequence length="118" mass="12919">MLLAALGHGCPIRWLTGIPCPGCGLSRAYLALLSGNLKGAFAFHPLFWAVPLLVFAALWRGRKGEKAARLLLICLGAAFLLVYIWRLASGDPYMEISVDQSLHFQILRTIGDVLFGLH</sequence>
<feature type="transmembrane region" description="Helical" evidence="1">
    <location>
        <begin position="70"/>
        <end position="88"/>
    </location>
</feature>
<comment type="caution">
    <text evidence="2">The sequence shown here is derived from an EMBL/GenBank/DDBJ whole genome shotgun (WGS) entry which is preliminary data.</text>
</comment>
<evidence type="ECO:0000313" key="3">
    <source>
        <dbReference type="Proteomes" id="UP000823863"/>
    </source>
</evidence>
<evidence type="ECO:0000256" key="1">
    <source>
        <dbReference type="SAM" id="Phobius"/>
    </source>
</evidence>
<dbReference type="AlphaFoldDB" id="A0A9D2PW27"/>
<accession>A0A9D2PW27</accession>
<evidence type="ECO:0000313" key="2">
    <source>
        <dbReference type="EMBL" id="HJC67055.1"/>
    </source>
</evidence>
<organism evidence="2 3">
    <name type="scientific">Candidatus Enterocloster excrementigallinarum</name>
    <dbReference type="NCBI Taxonomy" id="2838558"/>
    <lineage>
        <taxon>Bacteria</taxon>
        <taxon>Bacillati</taxon>
        <taxon>Bacillota</taxon>
        <taxon>Clostridia</taxon>
        <taxon>Lachnospirales</taxon>
        <taxon>Lachnospiraceae</taxon>
        <taxon>Enterocloster</taxon>
    </lineage>
</organism>
<reference evidence="2" key="1">
    <citation type="journal article" date="2021" name="PeerJ">
        <title>Extensive microbial diversity within the chicken gut microbiome revealed by metagenomics and culture.</title>
        <authorList>
            <person name="Gilroy R."/>
            <person name="Ravi A."/>
            <person name="Getino M."/>
            <person name="Pursley I."/>
            <person name="Horton D.L."/>
            <person name="Alikhan N.F."/>
            <person name="Baker D."/>
            <person name="Gharbi K."/>
            <person name="Hall N."/>
            <person name="Watson M."/>
            <person name="Adriaenssens E.M."/>
            <person name="Foster-Nyarko E."/>
            <person name="Jarju S."/>
            <person name="Secka A."/>
            <person name="Antonio M."/>
            <person name="Oren A."/>
            <person name="Chaudhuri R.R."/>
            <person name="La Ragione R."/>
            <person name="Hildebrand F."/>
            <person name="Pallen M.J."/>
        </authorList>
    </citation>
    <scope>NUCLEOTIDE SEQUENCE</scope>
    <source>
        <strain evidence="2">CHK198-12963</strain>
    </source>
</reference>
<reference evidence="2" key="2">
    <citation type="submission" date="2021-04" db="EMBL/GenBank/DDBJ databases">
        <authorList>
            <person name="Gilroy R."/>
        </authorList>
    </citation>
    <scope>NUCLEOTIDE SEQUENCE</scope>
    <source>
        <strain evidence="2">CHK198-12963</strain>
    </source>
</reference>
<keyword evidence="1" id="KW-1133">Transmembrane helix</keyword>
<keyword evidence="1" id="KW-0812">Transmembrane</keyword>
<gene>
    <name evidence="2" type="ORF">H9931_10140</name>
</gene>
<proteinExistence type="predicted"/>
<dbReference type="EMBL" id="DWWB01000055">
    <property type="protein sequence ID" value="HJC67055.1"/>
    <property type="molecule type" value="Genomic_DNA"/>
</dbReference>
<protein>
    <submittedName>
        <fullName evidence="2">DUF2752 domain-containing protein</fullName>
    </submittedName>
</protein>
<dbReference type="Proteomes" id="UP000823863">
    <property type="component" value="Unassembled WGS sequence"/>
</dbReference>
<feature type="transmembrane region" description="Helical" evidence="1">
    <location>
        <begin position="41"/>
        <end position="58"/>
    </location>
</feature>
<name>A0A9D2PW27_9FIRM</name>
<dbReference type="InterPro" id="IPR021215">
    <property type="entry name" value="DUF2752"/>
</dbReference>
<dbReference type="Pfam" id="PF10825">
    <property type="entry name" value="DUF2752"/>
    <property type="match status" value="1"/>
</dbReference>
<keyword evidence="1" id="KW-0472">Membrane</keyword>